<dbReference type="OrthoDB" id="9793307at2"/>
<proteinExistence type="predicted"/>
<dbReference type="HOGENOM" id="CLU_1049082_0_0_10"/>
<evidence type="ECO:0000313" key="1">
    <source>
        <dbReference type="EMBL" id="ACE05957.1"/>
    </source>
</evidence>
<evidence type="ECO:0000313" key="2">
    <source>
        <dbReference type="Proteomes" id="UP000001227"/>
    </source>
</evidence>
<dbReference type="Proteomes" id="UP000001227">
    <property type="component" value="Chromosome"/>
</dbReference>
<protein>
    <recommendedName>
        <fullName evidence="3">Adhesin</fullName>
    </recommendedName>
</protein>
<dbReference type="eggNOG" id="ENOG502ZA5J">
    <property type="taxonomic scope" value="Bacteria"/>
</dbReference>
<dbReference type="RefSeq" id="WP_012472725.1">
    <property type="nucleotide sequence ID" value="NC_010830.1"/>
</dbReference>
<organism evidence="1 2">
    <name type="scientific">Amoebophilus asiaticus (strain 5a2)</name>
    <dbReference type="NCBI Taxonomy" id="452471"/>
    <lineage>
        <taxon>Bacteria</taxon>
        <taxon>Pseudomonadati</taxon>
        <taxon>Bacteroidota</taxon>
        <taxon>Cytophagia</taxon>
        <taxon>Cytophagales</taxon>
        <taxon>Amoebophilaceae</taxon>
        <taxon>Candidatus Amoebophilus</taxon>
    </lineage>
</organism>
<reference evidence="1 2" key="1">
    <citation type="journal article" date="2010" name="J. Bacteriol.">
        <title>The genome of the amoeba symbiont 'Candidatus Amoebophilus asiaticus' reveals common mechanisms for host cell interaction among amoeba-associated bacteria.</title>
        <authorList>
            <person name="Schmitz-Esser S."/>
            <person name="Tischler P."/>
            <person name="Arnold R."/>
            <person name="Montanaro J."/>
            <person name="Wagner M."/>
            <person name="Rattei T."/>
            <person name="Horn M."/>
        </authorList>
    </citation>
    <scope>NUCLEOTIDE SEQUENCE [LARGE SCALE GENOMIC DNA]</scope>
    <source>
        <strain evidence="1 2">5a2</strain>
    </source>
</reference>
<dbReference type="EMBL" id="CP001102">
    <property type="protein sequence ID" value="ACE05957.1"/>
    <property type="molecule type" value="Genomic_DNA"/>
</dbReference>
<evidence type="ECO:0008006" key="3">
    <source>
        <dbReference type="Google" id="ProtNLM"/>
    </source>
</evidence>
<dbReference type="TCDB" id="3.A.23.6.1">
    <property type="family name" value="the type vi symbiosis/virulence secretory system (t6ss) family"/>
</dbReference>
<sequence length="247" mass="27823">MSIASRVQLKKAFEKGAIPTEQDFSNLIDSMIHKQEDGLISEDEGLRLSPKGSDRRLLTFFDNLNGFKPSWAIEQYPKNSSEFGLNLVDQQGESKLFIRYDGNVGIGTLNPTNKLEVNGNMSMHGRRGTYMSGQVPGDGSWYTITPKLSQCHAFEIIAKVSKAGRGLHAMLHAFALSTFKGSKSPITKTHAYYNSFRDKIDIRWAGTNFNYALQIKTKRNYGAGNMISYYITNLWWEEGEESVKESK</sequence>
<name>B3ERV5_AMOA5</name>
<accession>B3ERV5</accession>
<keyword evidence="2" id="KW-1185">Reference proteome</keyword>
<dbReference type="AlphaFoldDB" id="B3ERV5"/>
<dbReference type="STRING" id="452471.Aasi_0556"/>
<dbReference type="KEGG" id="aas:Aasi_0556"/>
<gene>
    <name evidence="1" type="ordered locus">Aasi_0556</name>
</gene>